<dbReference type="EMBL" id="JAPWIJ010000008">
    <property type="protein sequence ID" value="MCZ4520667.1"/>
    <property type="molecule type" value="Genomic_DNA"/>
</dbReference>
<feature type="transmembrane region" description="Helical" evidence="1">
    <location>
        <begin position="40"/>
        <end position="59"/>
    </location>
</feature>
<organism evidence="2 3">
    <name type="scientific">Rhodococcus ruber</name>
    <dbReference type="NCBI Taxonomy" id="1830"/>
    <lineage>
        <taxon>Bacteria</taxon>
        <taxon>Bacillati</taxon>
        <taxon>Actinomycetota</taxon>
        <taxon>Actinomycetes</taxon>
        <taxon>Mycobacteriales</taxon>
        <taxon>Nocardiaceae</taxon>
        <taxon>Rhodococcus</taxon>
    </lineage>
</organism>
<name>A0ABT4MI52_9NOCA</name>
<proteinExistence type="predicted"/>
<accession>A0ABT4MI52</accession>
<comment type="caution">
    <text evidence="2">The sequence shown here is derived from an EMBL/GenBank/DDBJ whole genome shotgun (WGS) entry which is preliminary data.</text>
</comment>
<evidence type="ECO:0008006" key="4">
    <source>
        <dbReference type="Google" id="ProtNLM"/>
    </source>
</evidence>
<keyword evidence="1" id="KW-1133">Transmembrane helix</keyword>
<evidence type="ECO:0000313" key="3">
    <source>
        <dbReference type="Proteomes" id="UP001081071"/>
    </source>
</evidence>
<feature type="transmembrane region" description="Helical" evidence="1">
    <location>
        <begin position="71"/>
        <end position="97"/>
    </location>
</feature>
<evidence type="ECO:0000256" key="1">
    <source>
        <dbReference type="SAM" id="Phobius"/>
    </source>
</evidence>
<feature type="transmembrane region" description="Helical" evidence="1">
    <location>
        <begin position="12"/>
        <end position="34"/>
    </location>
</feature>
<keyword evidence="1" id="KW-0812">Transmembrane</keyword>
<reference evidence="2" key="1">
    <citation type="submission" date="2022-12" db="EMBL/GenBank/DDBJ databases">
        <authorList>
            <person name="Krivoruchko A.V."/>
            <person name="Elkin A."/>
        </authorList>
    </citation>
    <scope>NUCLEOTIDE SEQUENCE</scope>
    <source>
        <strain evidence="2">IEGM 1391</strain>
    </source>
</reference>
<dbReference type="RefSeq" id="WP_269607097.1">
    <property type="nucleotide sequence ID" value="NZ_JAPWIJ010000008.1"/>
</dbReference>
<keyword evidence="1" id="KW-0472">Membrane</keyword>
<feature type="transmembrane region" description="Helical" evidence="1">
    <location>
        <begin position="103"/>
        <end position="124"/>
    </location>
</feature>
<sequence length="129" mass="13188">MTASTRSRFERWSGGMPLAVPVAFGAVLVVAAFASKLGDSSVYFYVPMVFAATGTMIWLEGRHAPDRRGLLHSAVGSALLIGCGVVVAVCGLAGGLMLDSQTFWASIGVAAAIAAPISAGISPFSSPKE</sequence>
<protein>
    <recommendedName>
        <fullName evidence="4">Integral membrane protein</fullName>
    </recommendedName>
</protein>
<dbReference type="Proteomes" id="UP001081071">
    <property type="component" value="Unassembled WGS sequence"/>
</dbReference>
<evidence type="ECO:0000313" key="2">
    <source>
        <dbReference type="EMBL" id="MCZ4520667.1"/>
    </source>
</evidence>
<gene>
    <name evidence="2" type="ORF">O4220_19335</name>
</gene>
<keyword evidence="3" id="KW-1185">Reference proteome</keyword>